<accession>A0A7Y6B7P4</accession>
<gene>
    <name evidence="3" type="ORF">HP438_18385</name>
</gene>
<evidence type="ECO:0000313" key="4">
    <source>
        <dbReference type="Proteomes" id="UP000536441"/>
    </source>
</evidence>
<keyword evidence="4" id="KW-1185">Reference proteome</keyword>
<dbReference type="Pfam" id="PF07486">
    <property type="entry name" value="Hydrolase_2"/>
    <property type="match status" value="1"/>
</dbReference>
<evidence type="ECO:0000313" key="3">
    <source>
        <dbReference type="EMBL" id="NUU48941.1"/>
    </source>
</evidence>
<dbReference type="GO" id="GO:0016787">
    <property type="term" value="F:hydrolase activity"/>
    <property type="evidence" value="ECO:0007669"/>
    <property type="project" value="UniProtKB-KW"/>
</dbReference>
<evidence type="ECO:0000256" key="1">
    <source>
        <dbReference type="SAM" id="MobiDB-lite"/>
    </source>
</evidence>
<dbReference type="Gene3D" id="1.10.10.2520">
    <property type="entry name" value="Cell wall hydrolase SleB, domain 1"/>
    <property type="match status" value="1"/>
</dbReference>
<comment type="caution">
    <text evidence="3">The sequence shown here is derived from an EMBL/GenBank/DDBJ whole genome shotgun (WGS) entry which is preliminary data.</text>
</comment>
<feature type="domain" description="Cell wall hydrolase SleB" evidence="2">
    <location>
        <begin position="114"/>
        <end position="221"/>
    </location>
</feature>
<keyword evidence="3" id="KW-0378">Hydrolase</keyword>
<dbReference type="RefSeq" id="WP_175313765.1">
    <property type="nucleotide sequence ID" value="NZ_CBCRYR010000056.1"/>
</dbReference>
<dbReference type="AlphaFoldDB" id="A0A7Y6B7P4"/>
<organism evidence="3 4">
    <name type="scientific">Sphingomonas zeae</name>
    <dbReference type="NCBI Taxonomy" id="1646122"/>
    <lineage>
        <taxon>Bacteria</taxon>
        <taxon>Pseudomonadati</taxon>
        <taxon>Pseudomonadota</taxon>
        <taxon>Alphaproteobacteria</taxon>
        <taxon>Sphingomonadales</taxon>
        <taxon>Sphingomonadaceae</taxon>
        <taxon>Sphingomonas</taxon>
    </lineage>
</organism>
<reference evidence="3 4" key="1">
    <citation type="submission" date="2020-05" db="EMBL/GenBank/DDBJ databases">
        <title>Genome Sequencing of Type Strains.</title>
        <authorList>
            <person name="Lemaire J.F."/>
            <person name="Inderbitzin P."/>
            <person name="Gregorio O.A."/>
            <person name="Collins S.B."/>
            <person name="Wespe N."/>
            <person name="Knight-Connoni V."/>
        </authorList>
    </citation>
    <scope>NUCLEOTIDE SEQUENCE [LARGE SCALE GENOMIC DNA]</scope>
    <source>
        <strain evidence="3 4">DSM 100049</strain>
    </source>
</reference>
<sequence>MIQVWLALLGLMLTFGLVLAAQGAWRAKRPVAAIAAPQARPAVTASAPAADALPAIDGSTGTVALPALPIPPGASVADRGVVAARPFAWGRATAIDRARAMQCLTAAIYYEAGGESIDGQRAVAQVVLNRARHPAFPATVCGVVYQGVERAHCQFSFACDGALSRAPAITGWSRAAQVAAAALSGGVYAPVGLATHYHTFAVAPAWNRAMVMTDMVGAHLFHRWKGYWGTAAAMNRAYAGGEVLPVLALAPAPDIASSDVLPPAPASLPAAPFAGATPAPARPAPAREAPTPAPPRETGISDRLANSGQILDKWKDSGSPIERPGTPRPNVPGAAAVTDQRR</sequence>
<dbReference type="InterPro" id="IPR042047">
    <property type="entry name" value="SleB_dom1"/>
</dbReference>
<feature type="region of interest" description="Disordered" evidence="1">
    <location>
        <begin position="271"/>
        <end position="342"/>
    </location>
</feature>
<dbReference type="EMBL" id="JABMCH010000071">
    <property type="protein sequence ID" value="NUU48941.1"/>
    <property type="molecule type" value="Genomic_DNA"/>
</dbReference>
<dbReference type="InterPro" id="IPR011105">
    <property type="entry name" value="Cell_wall_hydrolase_SleB"/>
</dbReference>
<dbReference type="Proteomes" id="UP000536441">
    <property type="component" value="Unassembled WGS sequence"/>
</dbReference>
<protein>
    <submittedName>
        <fullName evidence="3">Cell wall hydrolase</fullName>
    </submittedName>
</protein>
<proteinExistence type="predicted"/>
<name>A0A7Y6B7P4_9SPHN</name>
<feature type="compositionally biased region" description="Low complexity" evidence="1">
    <location>
        <begin position="271"/>
        <end position="290"/>
    </location>
</feature>
<evidence type="ECO:0000259" key="2">
    <source>
        <dbReference type="Pfam" id="PF07486"/>
    </source>
</evidence>